<evidence type="ECO:0000259" key="7">
    <source>
        <dbReference type="Pfam" id="PF01180"/>
    </source>
</evidence>
<dbReference type="Proteomes" id="UP000759537">
    <property type="component" value="Unassembled WGS sequence"/>
</dbReference>
<evidence type="ECO:0000313" key="8">
    <source>
        <dbReference type="EMBL" id="KAF8480874.1"/>
    </source>
</evidence>
<comment type="caution">
    <text evidence="8">The sequence shown here is derived from an EMBL/GenBank/DDBJ whole genome shotgun (WGS) entry which is preliminary data.</text>
</comment>
<dbReference type="GO" id="GO:0004152">
    <property type="term" value="F:dihydroorotate dehydrogenase activity"/>
    <property type="evidence" value="ECO:0007669"/>
    <property type="project" value="TreeGrafter"/>
</dbReference>
<dbReference type="SUPFAM" id="SSF51395">
    <property type="entry name" value="FMN-linked oxidoreductases"/>
    <property type="match status" value="1"/>
</dbReference>
<evidence type="ECO:0000256" key="3">
    <source>
        <dbReference type="ARBA" id="ARBA00022630"/>
    </source>
</evidence>
<dbReference type="AlphaFoldDB" id="A0A9P5MX43"/>
<keyword evidence="3" id="KW-0285">Flavoprotein</keyword>
<dbReference type="EMBL" id="WHVB01000007">
    <property type="protein sequence ID" value="KAF8480874.1"/>
    <property type="molecule type" value="Genomic_DNA"/>
</dbReference>
<evidence type="ECO:0000256" key="5">
    <source>
        <dbReference type="ARBA" id="ARBA00022975"/>
    </source>
</evidence>
<proteinExistence type="predicted"/>
<dbReference type="InterPro" id="IPR005720">
    <property type="entry name" value="Dihydroorotate_DH_cat"/>
</dbReference>
<evidence type="ECO:0000313" key="9">
    <source>
        <dbReference type="Proteomes" id="UP000759537"/>
    </source>
</evidence>
<dbReference type="GO" id="GO:0005737">
    <property type="term" value="C:cytoplasm"/>
    <property type="evidence" value="ECO:0007669"/>
    <property type="project" value="InterPro"/>
</dbReference>
<keyword evidence="9" id="KW-1185">Reference proteome</keyword>
<evidence type="ECO:0000256" key="2">
    <source>
        <dbReference type="ARBA" id="ARBA00004725"/>
    </source>
</evidence>
<keyword evidence="6" id="KW-0560">Oxidoreductase</keyword>
<evidence type="ECO:0000256" key="1">
    <source>
        <dbReference type="ARBA" id="ARBA00001917"/>
    </source>
</evidence>
<sequence length="359" mass="38321">MAVIRRLVISPPLMNSSSPWASEQNQLQELFDCSFTGGVTTRTATLTGFRETSEHIVALTNESISSVNSYGYSPHPLSTYIDYVDAILSTADASSTKPFIISITSSSPISLASMLDSVQRLRAKLRDGEGTTSRVGIELNTSCPNIKGSPPPAYHMTGLKPILDVLARYFREDPTLVIGLKLPPYVYATQFDELLQSIATYSRPDPSDESRRVSPFAFLTSTNTLGQTLFFAEQAVPLPGKAAASEEVATPTGFALPTVLGGMAGEALHPLALGNVYTLRRLLDTHEEFSLHDISIIGVGGVTTREAHARMRRAGASVVACATILVRNGVGIFEKLSIADDNRGSGHSGTDLTGLSSGA</sequence>
<dbReference type="Gene3D" id="3.20.20.70">
    <property type="entry name" value="Aldolase class I"/>
    <property type="match status" value="1"/>
</dbReference>
<reference evidence="8" key="1">
    <citation type="submission" date="2019-10" db="EMBL/GenBank/DDBJ databases">
        <authorList>
            <consortium name="DOE Joint Genome Institute"/>
            <person name="Kuo A."/>
            <person name="Miyauchi S."/>
            <person name="Kiss E."/>
            <person name="Drula E."/>
            <person name="Kohler A."/>
            <person name="Sanchez-Garcia M."/>
            <person name="Andreopoulos B."/>
            <person name="Barry K.W."/>
            <person name="Bonito G."/>
            <person name="Buee M."/>
            <person name="Carver A."/>
            <person name="Chen C."/>
            <person name="Cichocki N."/>
            <person name="Clum A."/>
            <person name="Culley D."/>
            <person name="Crous P.W."/>
            <person name="Fauchery L."/>
            <person name="Girlanda M."/>
            <person name="Hayes R."/>
            <person name="Keri Z."/>
            <person name="LaButti K."/>
            <person name="Lipzen A."/>
            <person name="Lombard V."/>
            <person name="Magnuson J."/>
            <person name="Maillard F."/>
            <person name="Morin E."/>
            <person name="Murat C."/>
            <person name="Nolan M."/>
            <person name="Ohm R."/>
            <person name="Pangilinan J."/>
            <person name="Pereira M."/>
            <person name="Perotto S."/>
            <person name="Peter M."/>
            <person name="Riley R."/>
            <person name="Sitrit Y."/>
            <person name="Stielow B."/>
            <person name="Szollosi G."/>
            <person name="Zifcakova L."/>
            <person name="Stursova M."/>
            <person name="Spatafora J.W."/>
            <person name="Tedersoo L."/>
            <person name="Vaario L.-M."/>
            <person name="Yamada A."/>
            <person name="Yan M."/>
            <person name="Wang P."/>
            <person name="Xu J."/>
            <person name="Bruns T."/>
            <person name="Baldrian P."/>
            <person name="Vilgalys R."/>
            <person name="Henrissat B."/>
            <person name="Grigoriev I.V."/>
            <person name="Hibbett D."/>
            <person name="Nagy L.G."/>
            <person name="Martin F.M."/>
        </authorList>
    </citation>
    <scope>NUCLEOTIDE SEQUENCE</scope>
    <source>
        <strain evidence="8">Prilba</strain>
    </source>
</reference>
<dbReference type="PANTHER" id="PTHR48109">
    <property type="entry name" value="DIHYDROOROTATE DEHYDROGENASE (QUINONE), MITOCHONDRIAL-RELATED"/>
    <property type="match status" value="1"/>
</dbReference>
<dbReference type="InterPro" id="IPR023359">
    <property type="entry name" value="Dihydro_DH_chainA_dom2"/>
</dbReference>
<evidence type="ECO:0000256" key="4">
    <source>
        <dbReference type="ARBA" id="ARBA00022643"/>
    </source>
</evidence>
<feature type="domain" description="Dihydroorotate dehydrogenase catalytic" evidence="7">
    <location>
        <begin position="260"/>
        <end position="336"/>
    </location>
</feature>
<dbReference type="OrthoDB" id="14784at2759"/>
<dbReference type="InterPro" id="IPR013785">
    <property type="entry name" value="Aldolase_TIM"/>
</dbReference>
<accession>A0A9P5MX43</accession>
<dbReference type="GO" id="GO:0006207">
    <property type="term" value="P:'de novo' pyrimidine nucleobase biosynthetic process"/>
    <property type="evidence" value="ECO:0007669"/>
    <property type="project" value="TreeGrafter"/>
</dbReference>
<comment type="cofactor">
    <cofactor evidence="1">
        <name>FMN</name>
        <dbReference type="ChEBI" id="CHEBI:58210"/>
    </cofactor>
</comment>
<keyword evidence="5" id="KW-0665">Pyrimidine biosynthesis</keyword>
<dbReference type="InterPro" id="IPR050074">
    <property type="entry name" value="DHO_dehydrogenase"/>
</dbReference>
<dbReference type="GO" id="GO:0006221">
    <property type="term" value="P:pyrimidine nucleotide biosynthetic process"/>
    <property type="evidence" value="ECO:0007669"/>
    <property type="project" value="UniProtKB-KW"/>
</dbReference>
<keyword evidence="4" id="KW-0288">FMN</keyword>
<name>A0A9P5MX43_9AGAM</name>
<reference evidence="8" key="2">
    <citation type="journal article" date="2020" name="Nat. Commun.">
        <title>Large-scale genome sequencing of mycorrhizal fungi provides insights into the early evolution of symbiotic traits.</title>
        <authorList>
            <person name="Miyauchi S."/>
            <person name="Kiss E."/>
            <person name="Kuo A."/>
            <person name="Drula E."/>
            <person name="Kohler A."/>
            <person name="Sanchez-Garcia M."/>
            <person name="Morin E."/>
            <person name="Andreopoulos B."/>
            <person name="Barry K.W."/>
            <person name="Bonito G."/>
            <person name="Buee M."/>
            <person name="Carver A."/>
            <person name="Chen C."/>
            <person name="Cichocki N."/>
            <person name="Clum A."/>
            <person name="Culley D."/>
            <person name="Crous P.W."/>
            <person name="Fauchery L."/>
            <person name="Girlanda M."/>
            <person name="Hayes R.D."/>
            <person name="Keri Z."/>
            <person name="LaButti K."/>
            <person name="Lipzen A."/>
            <person name="Lombard V."/>
            <person name="Magnuson J."/>
            <person name="Maillard F."/>
            <person name="Murat C."/>
            <person name="Nolan M."/>
            <person name="Ohm R.A."/>
            <person name="Pangilinan J."/>
            <person name="Pereira M.F."/>
            <person name="Perotto S."/>
            <person name="Peter M."/>
            <person name="Pfister S."/>
            <person name="Riley R."/>
            <person name="Sitrit Y."/>
            <person name="Stielow J.B."/>
            <person name="Szollosi G."/>
            <person name="Zifcakova L."/>
            <person name="Stursova M."/>
            <person name="Spatafora J.W."/>
            <person name="Tedersoo L."/>
            <person name="Vaario L.M."/>
            <person name="Yamada A."/>
            <person name="Yan M."/>
            <person name="Wang P."/>
            <person name="Xu J."/>
            <person name="Bruns T."/>
            <person name="Baldrian P."/>
            <person name="Vilgalys R."/>
            <person name="Dunand C."/>
            <person name="Henrissat B."/>
            <person name="Grigoriev I.V."/>
            <person name="Hibbett D."/>
            <person name="Nagy L.G."/>
            <person name="Martin F.M."/>
        </authorList>
    </citation>
    <scope>NUCLEOTIDE SEQUENCE</scope>
    <source>
        <strain evidence="8">Prilba</strain>
    </source>
</reference>
<dbReference type="PANTHER" id="PTHR48109:SF1">
    <property type="entry name" value="DIHYDROOROTATE DEHYDROGENASE (FUMARATE)"/>
    <property type="match status" value="1"/>
</dbReference>
<dbReference type="Gene3D" id="2.30.26.10">
    <property type="entry name" value="Dihydroorotate Dehydrogenase A, chain A, domain 2"/>
    <property type="match status" value="1"/>
</dbReference>
<evidence type="ECO:0000256" key="6">
    <source>
        <dbReference type="ARBA" id="ARBA00023002"/>
    </source>
</evidence>
<comment type="pathway">
    <text evidence="2">Pyrimidine metabolism; UMP biosynthesis via de novo pathway.</text>
</comment>
<protein>
    <submittedName>
        <fullName evidence="8">FMN-linked oxidoreductase</fullName>
    </submittedName>
</protein>
<organism evidence="8 9">
    <name type="scientific">Russula ochroleuca</name>
    <dbReference type="NCBI Taxonomy" id="152965"/>
    <lineage>
        <taxon>Eukaryota</taxon>
        <taxon>Fungi</taxon>
        <taxon>Dikarya</taxon>
        <taxon>Basidiomycota</taxon>
        <taxon>Agaricomycotina</taxon>
        <taxon>Agaricomycetes</taxon>
        <taxon>Russulales</taxon>
        <taxon>Russulaceae</taxon>
        <taxon>Russula</taxon>
    </lineage>
</organism>
<gene>
    <name evidence="8" type="ORF">DFH94DRAFT_630027</name>
</gene>
<dbReference type="Pfam" id="PF01180">
    <property type="entry name" value="DHO_dh"/>
    <property type="match status" value="1"/>
</dbReference>